<protein>
    <recommendedName>
        <fullName evidence="7">Homeobox domain-containing protein</fullName>
    </recommendedName>
</protein>
<dbReference type="FunFam" id="1.10.10.60:FF:000357">
    <property type="entry name" value="Motor neuron and pancreas homeobox 1"/>
    <property type="match status" value="1"/>
</dbReference>
<feature type="DNA-binding region" description="Homeobox" evidence="4">
    <location>
        <begin position="132"/>
        <end position="191"/>
    </location>
</feature>
<dbReference type="GO" id="GO:1990837">
    <property type="term" value="F:sequence-specific double-stranded DNA binding"/>
    <property type="evidence" value="ECO:0007669"/>
    <property type="project" value="TreeGrafter"/>
</dbReference>
<evidence type="ECO:0000256" key="2">
    <source>
        <dbReference type="ARBA" id="ARBA00023155"/>
    </source>
</evidence>
<gene>
    <name evidence="8" type="primary">LOC108942631</name>
</gene>
<reference evidence="8" key="3">
    <citation type="submission" date="2025-09" db="UniProtKB">
        <authorList>
            <consortium name="Ensembl"/>
        </authorList>
    </citation>
    <scope>IDENTIFICATION</scope>
</reference>
<dbReference type="GO" id="GO:0021520">
    <property type="term" value="P:spinal cord motor neuron cell fate specification"/>
    <property type="evidence" value="ECO:0007669"/>
    <property type="project" value="InterPro"/>
</dbReference>
<evidence type="ECO:0000256" key="3">
    <source>
        <dbReference type="ARBA" id="ARBA00023242"/>
    </source>
</evidence>
<evidence type="ECO:0000256" key="6">
    <source>
        <dbReference type="SAM" id="MobiDB-lite"/>
    </source>
</evidence>
<dbReference type="PRINTS" id="PR00024">
    <property type="entry name" value="HOMEOBOX"/>
</dbReference>
<dbReference type="GO" id="GO:0005634">
    <property type="term" value="C:nucleus"/>
    <property type="evidence" value="ECO:0007669"/>
    <property type="project" value="UniProtKB-SubCell"/>
</dbReference>
<dbReference type="GO" id="GO:0048812">
    <property type="term" value="P:neuron projection morphogenesis"/>
    <property type="evidence" value="ECO:0007669"/>
    <property type="project" value="TreeGrafter"/>
</dbReference>
<dbReference type="InterPro" id="IPR042768">
    <property type="entry name" value="MNX1/Ceh-12"/>
</dbReference>
<dbReference type="PROSITE" id="PS00027">
    <property type="entry name" value="HOMEOBOX_1"/>
    <property type="match status" value="1"/>
</dbReference>
<evidence type="ECO:0000313" key="8">
    <source>
        <dbReference type="Ensembl" id="ENSSFOP00015008995.2"/>
    </source>
</evidence>
<accession>A0A8C9UZI9</accession>
<keyword evidence="2 4" id="KW-0371">Homeobox</keyword>
<evidence type="ECO:0000256" key="4">
    <source>
        <dbReference type="PROSITE-ProRule" id="PRU00108"/>
    </source>
</evidence>
<sequence>MAAEKSKSFRIDALLADDSLQGKNRRSPAPHGAPGGVQRAKSQLQDPPRPAPGIISVPPSSTPGIFPAHMCPMSALNHPGFALLTPPHRDHLKAGGTVVGSLILEPWIRAGIMAPHLQDCSSALPSLLMGKCRRPRTAFTSRQLLELENQFRLNKYLSRPKRFEVATSLMLTETQVKIWFQNRRMKWKRSRKVKGQDGPQGVYRKLKDHVSMMVICPVAVLIGQPDSHWNEWSSLICFLNSLQNSAGNILLFDLLRVGLYMKVNLIKQVFLTDTIFFFLPCFKFPV</sequence>
<evidence type="ECO:0000313" key="9">
    <source>
        <dbReference type="Proteomes" id="UP000694397"/>
    </source>
</evidence>
<proteinExistence type="predicted"/>
<keyword evidence="3 4" id="KW-0539">Nucleus</keyword>
<dbReference type="GO" id="GO:0000981">
    <property type="term" value="F:DNA-binding transcription factor activity, RNA polymerase II-specific"/>
    <property type="evidence" value="ECO:0007669"/>
    <property type="project" value="InterPro"/>
</dbReference>
<dbReference type="AlphaFoldDB" id="A0A8C9UZI9"/>
<dbReference type="InterPro" id="IPR020479">
    <property type="entry name" value="HD_metazoa"/>
</dbReference>
<dbReference type="SMART" id="SM00389">
    <property type="entry name" value="HOX"/>
    <property type="match status" value="1"/>
</dbReference>
<feature type="region of interest" description="Disordered" evidence="6">
    <location>
        <begin position="15"/>
        <end position="59"/>
    </location>
</feature>
<name>A0A8C9UZI9_SCLFO</name>
<reference evidence="8" key="2">
    <citation type="submission" date="2025-08" db="UniProtKB">
        <authorList>
            <consortium name="Ensembl"/>
        </authorList>
    </citation>
    <scope>IDENTIFICATION</scope>
</reference>
<dbReference type="GeneTree" id="ENSGT00940000164719"/>
<organism evidence="8 9">
    <name type="scientific">Scleropages formosus</name>
    <name type="common">Asian bonytongue</name>
    <name type="synonym">Osteoglossum formosum</name>
    <dbReference type="NCBI Taxonomy" id="113540"/>
    <lineage>
        <taxon>Eukaryota</taxon>
        <taxon>Metazoa</taxon>
        <taxon>Chordata</taxon>
        <taxon>Craniata</taxon>
        <taxon>Vertebrata</taxon>
        <taxon>Euteleostomi</taxon>
        <taxon>Actinopterygii</taxon>
        <taxon>Neopterygii</taxon>
        <taxon>Teleostei</taxon>
        <taxon>Osteoglossocephala</taxon>
        <taxon>Osteoglossomorpha</taxon>
        <taxon>Osteoglossiformes</taxon>
        <taxon>Osteoglossidae</taxon>
        <taxon>Scleropages</taxon>
    </lineage>
</organism>
<keyword evidence="1 4" id="KW-0238">DNA-binding</keyword>
<dbReference type="PANTHER" id="PTHR24335:SF4">
    <property type="entry name" value="EXTRA-EXTRA"/>
    <property type="match status" value="1"/>
</dbReference>
<evidence type="ECO:0000256" key="5">
    <source>
        <dbReference type="RuleBase" id="RU000682"/>
    </source>
</evidence>
<keyword evidence="9" id="KW-1185">Reference proteome</keyword>
<dbReference type="PROSITE" id="PS50071">
    <property type="entry name" value="HOMEOBOX_2"/>
    <property type="match status" value="1"/>
</dbReference>
<dbReference type="Proteomes" id="UP000694397">
    <property type="component" value="Chromosome 14"/>
</dbReference>
<evidence type="ECO:0000259" key="7">
    <source>
        <dbReference type="PROSITE" id="PS50071"/>
    </source>
</evidence>
<dbReference type="InterPro" id="IPR017970">
    <property type="entry name" value="Homeobox_CS"/>
</dbReference>
<dbReference type="OrthoDB" id="6159439at2759"/>
<dbReference type="PANTHER" id="PTHR24335">
    <property type="entry name" value="MOTOR NEURON AND PANCREAS HOMEOBOX PROTEIN"/>
    <property type="match status" value="1"/>
</dbReference>
<dbReference type="InterPro" id="IPR009057">
    <property type="entry name" value="Homeodomain-like_sf"/>
</dbReference>
<dbReference type="Pfam" id="PF00046">
    <property type="entry name" value="Homeodomain"/>
    <property type="match status" value="1"/>
</dbReference>
<dbReference type="InterPro" id="IPR001356">
    <property type="entry name" value="HD"/>
</dbReference>
<comment type="subcellular location">
    <subcellularLocation>
        <location evidence="4 5">Nucleus</location>
    </subcellularLocation>
</comment>
<reference evidence="8 9" key="1">
    <citation type="submission" date="2019-04" db="EMBL/GenBank/DDBJ databases">
        <authorList>
            <consortium name="Wellcome Sanger Institute Data Sharing"/>
        </authorList>
    </citation>
    <scope>NUCLEOTIDE SEQUENCE [LARGE SCALE GENOMIC DNA]</scope>
</reference>
<dbReference type="Gene3D" id="1.10.10.60">
    <property type="entry name" value="Homeodomain-like"/>
    <property type="match status" value="1"/>
</dbReference>
<dbReference type="CDD" id="cd00086">
    <property type="entry name" value="homeodomain"/>
    <property type="match status" value="1"/>
</dbReference>
<dbReference type="SUPFAM" id="SSF46689">
    <property type="entry name" value="Homeodomain-like"/>
    <property type="match status" value="1"/>
</dbReference>
<dbReference type="Ensembl" id="ENSSFOT00015009120.2">
    <property type="protein sequence ID" value="ENSSFOP00015008995.2"/>
    <property type="gene ID" value="ENSSFOG00015005840.2"/>
</dbReference>
<feature type="domain" description="Homeobox" evidence="7">
    <location>
        <begin position="130"/>
        <end position="190"/>
    </location>
</feature>
<evidence type="ECO:0000256" key="1">
    <source>
        <dbReference type="ARBA" id="ARBA00023125"/>
    </source>
</evidence>